<accession>A0ABD1GN86</accession>
<proteinExistence type="inferred from homology"/>
<evidence type="ECO:0000313" key="3">
    <source>
        <dbReference type="Proteomes" id="UP001567538"/>
    </source>
</evidence>
<dbReference type="InterPro" id="IPR025659">
    <property type="entry name" value="Tubby-like_C"/>
</dbReference>
<dbReference type="SUPFAM" id="SSF54518">
    <property type="entry name" value="Tubby C-terminal domain-like"/>
    <property type="match status" value="1"/>
</dbReference>
<organism evidence="2 3">
    <name type="scientific">Salvia divinorum</name>
    <name type="common">Maria pastora</name>
    <name type="synonym">Diviner's sage</name>
    <dbReference type="NCBI Taxonomy" id="28513"/>
    <lineage>
        <taxon>Eukaryota</taxon>
        <taxon>Viridiplantae</taxon>
        <taxon>Streptophyta</taxon>
        <taxon>Embryophyta</taxon>
        <taxon>Tracheophyta</taxon>
        <taxon>Spermatophyta</taxon>
        <taxon>Magnoliopsida</taxon>
        <taxon>eudicotyledons</taxon>
        <taxon>Gunneridae</taxon>
        <taxon>Pentapetalae</taxon>
        <taxon>asterids</taxon>
        <taxon>lamiids</taxon>
        <taxon>Lamiales</taxon>
        <taxon>Lamiaceae</taxon>
        <taxon>Nepetoideae</taxon>
        <taxon>Mentheae</taxon>
        <taxon>Salviinae</taxon>
        <taxon>Salvia</taxon>
        <taxon>Salvia subgen. Calosphace</taxon>
    </lineage>
</organism>
<reference evidence="2 3" key="1">
    <citation type="submission" date="2024-06" db="EMBL/GenBank/DDBJ databases">
        <title>A chromosome level genome sequence of Diviner's sage (Salvia divinorum).</title>
        <authorList>
            <person name="Ford S.A."/>
            <person name="Ro D.-K."/>
            <person name="Ness R.W."/>
            <person name="Phillips M.A."/>
        </authorList>
    </citation>
    <scope>NUCLEOTIDE SEQUENCE [LARGE SCALE GENOMIC DNA]</scope>
    <source>
        <strain evidence="2">SAF-2024a</strain>
        <tissue evidence="2">Leaf</tissue>
    </source>
</reference>
<gene>
    <name evidence="2" type="ORF">AAHA92_22157</name>
</gene>
<dbReference type="InterPro" id="IPR007612">
    <property type="entry name" value="LOR"/>
</dbReference>
<dbReference type="AlphaFoldDB" id="A0ABD1GN86"/>
<comment type="caution">
    <text evidence="2">The sequence shown here is derived from an EMBL/GenBank/DDBJ whole genome shotgun (WGS) entry which is preliminary data.</text>
</comment>
<evidence type="ECO:0000313" key="2">
    <source>
        <dbReference type="EMBL" id="KAL1545429.1"/>
    </source>
</evidence>
<dbReference type="EMBL" id="JBEAFC010000008">
    <property type="protein sequence ID" value="KAL1545429.1"/>
    <property type="molecule type" value="Genomic_DNA"/>
</dbReference>
<dbReference type="Gene3D" id="2.40.160.200">
    <property type="entry name" value="LURP1-related"/>
    <property type="match status" value="1"/>
</dbReference>
<evidence type="ECO:0000256" key="1">
    <source>
        <dbReference type="ARBA" id="ARBA00005437"/>
    </source>
</evidence>
<dbReference type="PANTHER" id="PTHR31087:SF58">
    <property type="entry name" value="OS07G0230700 PROTEIN"/>
    <property type="match status" value="1"/>
</dbReference>
<keyword evidence="3" id="KW-1185">Reference proteome</keyword>
<sequence>MSAGPSYPPAAAVAVLSPQYCVGHPVEFTITRKMMTMHAGTFGVTDADGNIVFKVQGKSMSLHDRRVLLDAAGNPLITFQQKLMTAHRR</sequence>
<dbReference type="PANTHER" id="PTHR31087">
    <property type="match status" value="1"/>
</dbReference>
<protein>
    <submittedName>
        <fullName evidence="2">Protein LURP-one-related 15-like</fullName>
    </submittedName>
</protein>
<dbReference type="InterPro" id="IPR038595">
    <property type="entry name" value="LOR_sf"/>
</dbReference>
<dbReference type="Proteomes" id="UP001567538">
    <property type="component" value="Unassembled WGS sequence"/>
</dbReference>
<dbReference type="Pfam" id="PF04525">
    <property type="entry name" value="LOR"/>
    <property type="match status" value="1"/>
</dbReference>
<name>A0ABD1GN86_SALDI</name>
<comment type="similarity">
    <text evidence="1">Belongs to the LOR family.</text>
</comment>